<reference evidence="1 2" key="2">
    <citation type="journal article" date="2021" name="Genomics">
        <title>High-quality reference genome for Clonorchis sinensis.</title>
        <authorList>
            <person name="Young N.D."/>
            <person name="Stroehlein A.J."/>
            <person name="Kinkar L."/>
            <person name="Wang T."/>
            <person name="Sohn W.M."/>
            <person name="Chang B.C.H."/>
            <person name="Kaur P."/>
            <person name="Weisz D."/>
            <person name="Dudchenko O."/>
            <person name="Aiden E.L."/>
            <person name="Korhonen P.K."/>
            <person name="Gasser R.B."/>
        </authorList>
    </citation>
    <scope>NUCLEOTIDE SEQUENCE [LARGE SCALE GENOMIC DNA]</scope>
    <source>
        <strain evidence="1">Cs-k2</strain>
    </source>
</reference>
<dbReference type="Proteomes" id="UP000286415">
    <property type="component" value="Unassembled WGS sequence"/>
</dbReference>
<comment type="caution">
    <text evidence="1">The sequence shown here is derived from an EMBL/GenBank/DDBJ whole genome shotgun (WGS) entry which is preliminary data.</text>
</comment>
<evidence type="ECO:0000313" key="2">
    <source>
        <dbReference type="Proteomes" id="UP000286415"/>
    </source>
</evidence>
<dbReference type="AlphaFoldDB" id="A0A419QAV6"/>
<proteinExistence type="predicted"/>
<sequence>MCPSFEQHWCCSRPTAWIWLAVSSQNRSDQKLSGVRTVFSNYRKVPEHISTNASVVSEEYERFELNAVAADRFRGLTNAVGLRLLHNKISWPGFRLEVNWRLRGLPPKLCTNSLWTIQRRGVTLAVAPLWCLAVLRPEGSTRARILPGCPSLESGTRVAEVGFEPRTLWPVNSRSKHRSISPVVLITVPDVA</sequence>
<protein>
    <submittedName>
        <fullName evidence="1">Uncharacterized protein</fullName>
    </submittedName>
</protein>
<organism evidence="1 2">
    <name type="scientific">Clonorchis sinensis</name>
    <name type="common">Chinese liver fluke</name>
    <dbReference type="NCBI Taxonomy" id="79923"/>
    <lineage>
        <taxon>Eukaryota</taxon>
        <taxon>Metazoa</taxon>
        <taxon>Spiralia</taxon>
        <taxon>Lophotrochozoa</taxon>
        <taxon>Platyhelminthes</taxon>
        <taxon>Trematoda</taxon>
        <taxon>Digenea</taxon>
        <taxon>Opisthorchiida</taxon>
        <taxon>Opisthorchiata</taxon>
        <taxon>Opisthorchiidae</taxon>
        <taxon>Clonorchis</taxon>
    </lineage>
</organism>
<dbReference type="EMBL" id="NIRI02000042">
    <property type="protein sequence ID" value="KAG5448631.1"/>
    <property type="molecule type" value="Genomic_DNA"/>
</dbReference>
<dbReference type="InParanoid" id="A0A419QAV6"/>
<gene>
    <name evidence="1" type="ORF">CSKR_104058</name>
</gene>
<evidence type="ECO:0000313" key="1">
    <source>
        <dbReference type="EMBL" id="KAG5448631.1"/>
    </source>
</evidence>
<reference evidence="1 2" key="1">
    <citation type="journal article" date="2018" name="Biotechnol. Adv.">
        <title>Improved genomic resources and new bioinformatic workflow for the carcinogenic parasite Clonorchis sinensis: Biotechnological implications.</title>
        <authorList>
            <person name="Wang D."/>
            <person name="Korhonen P.K."/>
            <person name="Gasser R.B."/>
            <person name="Young N.D."/>
        </authorList>
    </citation>
    <scope>NUCLEOTIDE SEQUENCE [LARGE SCALE GENOMIC DNA]</scope>
    <source>
        <strain evidence="1">Cs-k2</strain>
    </source>
</reference>
<name>A0A419QAV6_CLOSI</name>
<keyword evidence="2" id="KW-1185">Reference proteome</keyword>
<accession>A0A419QAV6</accession>